<dbReference type="AlphaFoldDB" id="A0A7K1UM99"/>
<evidence type="ECO:0000256" key="1">
    <source>
        <dbReference type="SAM" id="MobiDB-lite"/>
    </source>
</evidence>
<organism evidence="2 3">
    <name type="scientific">Nesterenkonia alkaliphila</name>
    <dbReference type="NCBI Taxonomy" id="1463631"/>
    <lineage>
        <taxon>Bacteria</taxon>
        <taxon>Bacillati</taxon>
        <taxon>Actinomycetota</taxon>
        <taxon>Actinomycetes</taxon>
        <taxon>Micrococcales</taxon>
        <taxon>Micrococcaceae</taxon>
        <taxon>Nesterenkonia</taxon>
    </lineage>
</organism>
<protein>
    <submittedName>
        <fullName evidence="2">Uncharacterized protein</fullName>
    </submittedName>
</protein>
<evidence type="ECO:0000313" key="3">
    <source>
        <dbReference type="Proteomes" id="UP000460157"/>
    </source>
</evidence>
<comment type="caution">
    <text evidence="2">The sequence shown here is derived from an EMBL/GenBank/DDBJ whole genome shotgun (WGS) entry which is preliminary data.</text>
</comment>
<feature type="compositionally biased region" description="Low complexity" evidence="1">
    <location>
        <begin position="1"/>
        <end position="11"/>
    </location>
</feature>
<accession>A0A7K1UM99</accession>
<feature type="region of interest" description="Disordered" evidence="1">
    <location>
        <begin position="105"/>
        <end position="136"/>
    </location>
</feature>
<dbReference type="RefSeq" id="WP_157325372.1">
    <property type="nucleotide sequence ID" value="NZ_BMFX01000013.1"/>
</dbReference>
<proteinExistence type="predicted"/>
<dbReference type="Proteomes" id="UP000460157">
    <property type="component" value="Unassembled WGS sequence"/>
</dbReference>
<gene>
    <name evidence="2" type="ORF">GNZ21_13915</name>
</gene>
<dbReference type="EMBL" id="WRPM01000098">
    <property type="protein sequence ID" value="MVT27432.1"/>
    <property type="molecule type" value="Genomic_DNA"/>
</dbReference>
<feature type="region of interest" description="Disordered" evidence="1">
    <location>
        <begin position="1"/>
        <end position="29"/>
    </location>
</feature>
<keyword evidence="3" id="KW-1185">Reference proteome</keyword>
<reference evidence="2 3" key="1">
    <citation type="submission" date="2019-12" db="EMBL/GenBank/DDBJ databases">
        <title>Nesterenkonia muleiensis sp. nov., a novel actinobacterium isolated from sap of Populus euphratica.</title>
        <authorList>
            <person name="Wang R."/>
        </authorList>
    </citation>
    <scope>NUCLEOTIDE SEQUENCE [LARGE SCALE GENOMIC DNA]</scope>
    <source>
        <strain evidence="2 3">F10</strain>
    </source>
</reference>
<evidence type="ECO:0000313" key="2">
    <source>
        <dbReference type="EMBL" id="MVT27432.1"/>
    </source>
</evidence>
<dbReference type="OrthoDB" id="4774250at2"/>
<sequence length="195" mass="20592">MSRSTHSTAHSHASENALSNDATAGGVPVEAPVTLPYARIIVEDRGRLRVTVDGEEYPPPEGKTSWVRADLGGLLDAVTEDRSRTVRVEISETDGTTFTDIIQAAPRRTPPRSLETTDRSKPAGEKSKPSKKPPTIQAAGFAPGESVAVAVVASEAAADEDGTAEITVPKGRIKVAEIVLLYGRASGRVELRGLV</sequence>
<feature type="compositionally biased region" description="Basic and acidic residues" evidence="1">
    <location>
        <begin position="115"/>
        <end position="128"/>
    </location>
</feature>
<name>A0A7K1UM99_9MICC</name>